<dbReference type="Pfam" id="PF16199">
    <property type="entry name" value="Radical_SAM_C"/>
    <property type="match status" value="1"/>
</dbReference>
<keyword evidence="9" id="KW-1185">Reference proteome</keyword>
<feature type="domain" description="Radical SAM core" evidence="7">
    <location>
        <begin position="1"/>
        <end position="236"/>
    </location>
</feature>
<dbReference type="AlphaFoldDB" id="A0A840UUR9"/>
<dbReference type="InterPro" id="IPR039661">
    <property type="entry name" value="ELP3"/>
</dbReference>
<dbReference type="Proteomes" id="UP000539642">
    <property type="component" value="Unassembled WGS sequence"/>
</dbReference>
<name>A0A840UUR9_9BACT</name>
<dbReference type="SMART" id="SM00729">
    <property type="entry name" value="Elp3"/>
    <property type="match status" value="1"/>
</dbReference>
<sequence>MPLVIPLFIPHRGCPHLCLFCNQHSVTAAGQAASDAAAIGDIIRTWIDRSPGRDEVQAAFFGGSFTCLPQTEQERLLAAVRPFVDSGEVHSIRLSTRPDCIDAETCRFLRDHRVGIVEIGVQSFDDQVLRAARRGHTAADSRRAVELLQQAGITVGIQLMPGLPGETHRSFIAGIRQTIVLAPAVVRLYPAVVLRNTGLEEEWQAGRYRPLSLNQAVAKTARAKELLAAAGIRVIRMGLQPSAELEAGIVAGPYHPAFGECVQSRLWFKRIRRRLACLTQDEHLTIRISGRDRSAIVGRHRVTLRRLAALGYASLFTLEEDRRAARGSVEYIVGQRPPSCPS</sequence>
<dbReference type="EMBL" id="JACHEO010000026">
    <property type="protein sequence ID" value="MBB5349435.1"/>
    <property type="molecule type" value="Genomic_DNA"/>
</dbReference>
<dbReference type="GO" id="GO:0005737">
    <property type="term" value="C:cytoplasm"/>
    <property type="evidence" value="ECO:0007669"/>
    <property type="project" value="TreeGrafter"/>
</dbReference>
<dbReference type="InterPro" id="IPR006638">
    <property type="entry name" value="Elp3/MiaA/NifB-like_rSAM"/>
</dbReference>
<comment type="caution">
    <text evidence="8">The sequence shown here is derived from an EMBL/GenBank/DDBJ whole genome shotgun (WGS) entry which is preliminary data.</text>
</comment>
<dbReference type="SFLD" id="SFLDG01086">
    <property type="entry name" value="elongater_protein-like"/>
    <property type="match status" value="1"/>
</dbReference>
<dbReference type="InterPro" id="IPR007197">
    <property type="entry name" value="rSAM"/>
</dbReference>
<reference evidence="8 9" key="1">
    <citation type="submission" date="2020-08" db="EMBL/GenBank/DDBJ databases">
        <title>Genomic Encyclopedia of Type Strains, Phase IV (KMG-IV): sequencing the most valuable type-strain genomes for metagenomic binning, comparative biology and taxonomic classification.</title>
        <authorList>
            <person name="Goeker M."/>
        </authorList>
    </citation>
    <scope>NUCLEOTIDE SEQUENCE [LARGE SCALE GENOMIC DNA]</scope>
    <source>
        <strain evidence="8 9">DSM 28570</strain>
    </source>
</reference>
<dbReference type="PANTHER" id="PTHR11135">
    <property type="entry name" value="HISTONE ACETYLTRANSFERASE-RELATED"/>
    <property type="match status" value="1"/>
</dbReference>
<evidence type="ECO:0000256" key="6">
    <source>
        <dbReference type="ARBA" id="ARBA00023014"/>
    </source>
</evidence>
<keyword evidence="2" id="KW-0004">4Fe-4S</keyword>
<dbReference type="InterPro" id="IPR023404">
    <property type="entry name" value="rSAM_horseshoe"/>
</dbReference>
<evidence type="ECO:0000256" key="5">
    <source>
        <dbReference type="ARBA" id="ARBA00023004"/>
    </source>
</evidence>
<evidence type="ECO:0000259" key="7">
    <source>
        <dbReference type="PROSITE" id="PS51918"/>
    </source>
</evidence>
<dbReference type="SFLD" id="SFLDG01082">
    <property type="entry name" value="B12-binding_domain_containing"/>
    <property type="match status" value="1"/>
</dbReference>
<dbReference type="SFLD" id="SFLDS00029">
    <property type="entry name" value="Radical_SAM"/>
    <property type="match status" value="1"/>
</dbReference>
<dbReference type="PROSITE" id="PS51918">
    <property type="entry name" value="RADICAL_SAM"/>
    <property type="match status" value="1"/>
</dbReference>
<dbReference type="GO" id="GO:0002926">
    <property type="term" value="P:tRNA wobble base 5-methoxycarbonylmethyl-2-thiouridinylation"/>
    <property type="evidence" value="ECO:0007669"/>
    <property type="project" value="TreeGrafter"/>
</dbReference>
<evidence type="ECO:0000256" key="1">
    <source>
        <dbReference type="ARBA" id="ARBA00001966"/>
    </source>
</evidence>
<dbReference type="PANTHER" id="PTHR11135:SF0">
    <property type="entry name" value="ELONGATOR COMPLEX PROTEIN 3"/>
    <property type="match status" value="1"/>
</dbReference>
<keyword evidence="5" id="KW-0408">Iron</keyword>
<gene>
    <name evidence="8" type="ORF">HNQ81_003189</name>
</gene>
<dbReference type="SUPFAM" id="SSF102114">
    <property type="entry name" value="Radical SAM enzymes"/>
    <property type="match status" value="1"/>
</dbReference>
<organism evidence="8 9">
    <name type="scientific">Desulfoprunum benzoelyticum</name>
    <dbReference type="NCBI Taxonomy" id="1506996"/>
    <lineage>
        <taxon>Bacteria</taxon>
        <taxon>Pseudomonadati</taxon>
        <taxon>Thermodesulfobacteriota</taxon>
        <taxon>Desulfobulbia</taxon>
        <taxon>Desulfobulbales</taxon>
        <taxon>Desulfobulbaceae</taxon>
        <taxon>Desulfoprunum</taxon>
    </lineage>
</organism>
<dbReference type="InterPro" id="IPR058240">
    <property type="entry name" value="rSAM_sf"/>
</dbReference>
<protein>
    <submittedName>
        <fullName evidence="8">Histone acetyltransferase (RNA polymerase elongator complex component)</fullName>
    </submittedName>
</protein>
<evidence type="ECO:0000256" key="4">
    <source>
        <dbReference type="ARBA" id="ARBA00022723"/>
    </source>
</evidence>
<dbReference type="Pfam" id="PF04055">
    <property type="entry name" value="Radical_SAM"/>
    <property type="match status" value="1"/>
</dbReference>
<proteinExistence type="predicted"/>
<dbReference type="InterPro" id="IPR032432">
    <property type="entry name" value="Radical_SAM_C"/>
</dbReference>
<keyword evidence="4" id="KW-0479">Metal-binding</keyword>
<dbReference type="CDD" id="cd01335">
    <property type="entry name" value="Radical_SAM"/>
    <property type="match status" value="1"/>
</dbReference>
<dbReference type="GO" id="GO:0016740">
    <property type="term" value="F:transferase activity"/>
    <property type="evidence" value="ECO:0007669"/>
    <property type="project" value="UniProtKB-KW"/>
</dbReference>
<accession>A0A840UUR9</accession>
<keyword evidence="8" id="KW-0808">Transferase</keyword>
<comment type="cofactor">
    <cofactor evidence="1">
        <name>[4Fe-4S] cluster</name>
        <dbReference type="ChEBI" id="CHEBI:49883"/>
    </cofactor>
</comment>
<dbReference type="GO" id="GO:0051539">
    <property type="term" value="F:4 iron, 4 sulfur cluster binding"/>
    <property type="evidence" value="ECO:0007669"/>
    <property type="project" value="UniProtKB-KW"/>
</dbReference>
<keyword evidence="3" id="KW-0949">S-adenosyl-L-methionine</keyword>
<evidence type="ECO:0000313" key="8">
    <source>
        <dbReference type="EMBL" id="MBB5349435.1"/>
    </source>
</evidence>
<dbReference type="GO" id="GO:0046872">
    <property type="term" value="F:metal ion binding"/>
    <property type="evidence" value="ECO:0007669"/>
    <property type="project" value="UniProtKB-KW"/>
</dbReference>
<dbReference type="Gene3D" id="3.80.30.20">
    <property type="entry name" value="tm_1862 like domain"/>
    <property type="match status" value="1"/>
</dbReference>
<dbReference type="RefSeq" id="WP_183352229.1">
    <property type="nucleotide sequence ID" value="NZ_JACHEO010000026.1"/>
</dbReference>
<evidence type="ECO:0000256" key="3">
    <source>
        <dbReference type="ARBA" id="ARBA00022691"/>
    </source>
</evidence>
<evidence type="ECO:0000313" key="9">
    <source>
        <dbReference type="Proteomes" id="UP000539642"/>
    </source>
</evidence>
<evidence type="ECO:0000256" key="2">
    <source>
        <dbReference type="ARBA" id="ARBA00022485"/>
    </source>
</evidence>
<keyword evidence="6" id="KW-0411">Iron-sulfur</keyword>